<dbReference type="PANTHER" id="PTHR43798:SF33">
    <property type="entry name" value="HYDROLASE, PUTATIVE (AFU_ORTHOLOGUE AFUA_2G14860)-RELATED"/>
    <property type="match status" value="1"/>
</dbReference>
<feature type="compositionally biased region" description="Polar residues" evidence="1">
    <location>
        <begin position="35"/>
        <end position="47"/>
    </location>
</feature>
<dbReference type="OrthoDB" id="94039at2759"/>
<comment type="caution">
    <text evidence="3">The sequence shown here is derived from an EMBL/GenBank/DDBJ whole genome shotgun (WGS) entry which is preliminary data.</text>
</comment>
<dbReference type="InterPro" id="IPR029058">
    <property type="entry name" value="AB_hydrolase_fold"/>
</dbReference>
<feature type="domain" description="AB hydrolase-1" evidence="2">
    <location>
        <begin position="57"/>
        <end position="373"/>
    </location>
</feature>
<dbReference type="InterPro" id="IPR050266">
    <property type="entry name" value="AB_hydrolase_sf"/>
</dbReference>
<dbReference type="Gene3D" id="3.40.50.1820">
    <property type="entry name" value="alpha/beta hydrolase"/>
    <property type="match status" value="1"/>
</dbReference>
<dbReference type="InterPro" id="IPR000073">
    <property type="entry name" value="AB_hydrolase_1"/>
</dbReference>
<sequence length="429" mass="48227">MPSIFHVKDHIIPAAHIREFARATSQSQEEELSQHVKQYTPRDNPNPQKGDVTIIGAHANGFPKELYEPLWEDLYRELKARGLRIRSIYIADAAWQGESGILNRSKLGNDPSWHDYARDIIHMVNTLRPARPLIGIGHSFGGAAIINVSLYSPRLFASIVLLDPVISKYAANPGHLANGPAAMSVYRRDVWPSRAQAAESFRRSPFYASWDERVLKLWLEYGVRPVDPDSAGDGPVTLSTTKHQEVFTYLRPSWPAYPGDPNGRKVTNRDAAPDIDPIFLPDHPTGPLNLAFPFYRPEPPSTLARLPHVRPPVLYIFGLKSDLSPAELIEEKLTKTGVGIGGSGGREAGRVKGVSRPDCGHLIPLEVPAFCAKEAAQWIQGDLERWWVEEREYEEWTRKPQVDKSTISEEYKRYIGRPDKNGRKDKAKI</sequence>
<dbReference type="Proteomes" id="UP000029964">
    <property type="component" value="Unassembled WGS sequence"/>
</dbReference>
<dbReference type="HOGENOM" id="CLU_036837_0_0_1"/>
<proteinExistence type="predicted"/>
<dbReference type="EMBL" id="JPKY01000020">
    <property type="protein sequence ID" value="KFH46349.1"/>
    <property type="molecule type" value="Genomic_DNA"/>
</dbReference>
<gene>
    <name evidence="3" type="ORF">ACRE_028400</name>
</gene>
<dbReference type="AlphaFoldDB" id="A0A086TAG7"/>
<dbReference type="SUPFAM" id="SSF53474">
    <property type="entry name" value="alpha/beta-Hydrolases"/>
    <property type="match status" value="1"/>
</dbReference>
<keyword evidence="4" id="KW-1185">Reference proteome</keyword>
<dbReference type="GO" id="GO:0016020">
    <property type="term" value="C:membrane"/>
    <property type="evidence" value="ECO:0007669"/>
    <property type="project" value="TreeGrafter"/>
</dbReference>
<dbReference type="Pfam" id="PF12697">
    <property type="entry name" value="Abhydrolase_6"/>
    <property type="match status" value="1"/>
</dbReference>
<feature type="region of interest" description="Disordered" evidence="1">
    <location>
        <begin position="22"/>
        <end position="48"/>
    </location>
</feature>
<dbReference type="PANTHER" id="PTHR43798">
    <property type="entry name" value="MONOACYLGLYCEROL LIPASE"/>
    <property type="match status" value="1"/>
</dbReference>
<dbReference type="STRING" id="857340.A0A086TAG7"/>
<name>A0A086TAG7_HAPC1</name>
<evidence type="ECO:0000313" key="4">
    <source>
        <dbReference type="Proteomes" id="UP000029964"/>
    </source>
</evidence>
<evidence type="ECO:0000259" key="2">
    <source>
        <dbReference type="Pfam" id="PF12697"/>
    </source>
</evidence>
<protein>
    <submittedName>
        <fullName evidence="3">Peroxisomal membrane protein-like protein</fullName>
    </submittedName>
</protein>
<evidence type="ECO:0000313" key="3">
    <source>
        <dbReference type="EMBL" id="KFH46349.1"/>
    </source>
</evidence>
<organism evidence="3 4">
    <name type="scientific">Hapsidospora chrysogenum (strain ATCC 11550 / CBS 779.69 / DSM 880 / IAM 14645 / JCM 23072 / IMI 49137)</name>
    <name type="common">Acremonium chrysogenum</name>
    <dbReference type="NCBI Taxonomy" id="857340"/>
    <lineage>
        <taxon>Eukaryota</taxon>
        <taxon>Fungi</taxon>
        <taxon>Dikarya</taxon>
        <taxon>Ascomycota</taxon>
        <taxon>Pezizomycotina</taxon>
        <taxon>Sordariomycetes</taxon>
        <taxon>Hypocreomycetidae</taxon>
        <taxon>Hypocreales</taxon>
        <taxon>Bionectriaceae</taxon>
        <taxon>Hapsidospora</taxon>
    </lineage>
</organism>
<accession>A0A086TAG7</accession>
<evidence type="ECO:0000256" key="1">
    <source>
        <dbReference type="SAM" id="MobiDB-lite"/>
    </source>
</evidence>
<reference evidence="4" key="1">
    <citation type="journal article" date="2014" name="Genome Announc.">
        <title>Genome sequence and annotation of Acremonium chrysogenum, producer of the beta-lactam antibiotic cephalosporin C.</title>
        <authorList>
            <person name="Terfehr D."/>
            <person name="Dahlmann T.A."/>
            <person name="Specht T."/>
            <person name="Zadra I."/>
            <person name="Kuernsteiner H."/>
            <person name="Kueck U."/>
        </authorList>
    </citation>
    <scope>NUCLEOTIDE SEQUENCE [LARGE SCALE GENOMIC DNA]</scope>
    <source>
        <strain evidence="4">ATCC 11550 / CBS 779.69 / DSM 880 / IAM 14645 / JCM 23072 / IMI 49137</strain>
    </source>
</reference>